<dbReference type="InterPro" id="IPR029058">
    <property type="entry name" value="AB_hydrolase_fold"/>
</dbReference>
<dbReference type="InterPro" id="IPR011118">
    <property type="entry name" value="Tannase/feruloyl_esterase"/>
</dbReference>
<gene>
    <name evidence="9" type="ORF">SAMN06295987_102596</name>
</gene>
<dbReference type="Proteomes" id="UP000190989">
    <property type="component" value="Unassembled WGS sequence"/>
</dbReference>
<dbReference type="STRING" id="428990.SAMN06295987_102596"/>
<evidence type="ECO:0000256" key="5">
    <source>
        <dbReference type="ARBA" id="ARBA00022801"/>
    </source>
</evidence>
<keyword evidence="3" id="KW-0479">Metal-binding</keyword>
<evidence type="ECO:0000256" key="8">
    <source>
        <dbReference type="SAM" id="SignalP"/>
    </source>
</evidence>
<dbReference type="GO" id="GO:0046872">
    <property type="term" value="F:metal ion binding"/>
    <property type="evidence" value="ECO:0007669"/>
    <property type="project" value="UniProtKB-KW"/>
</dbReference>
<protein>
    <submittedName>
        <fullName evidence="9">Tannase and feruloyl esterase</fullName>
    </submittedName>
</protein>
<reference evidence="10" key="1">
    <citation type="submission" date="2017-02" db="EMBL/GenBank/DDBJ databases">
        <authorList>
            <person name="Varghese N."/>
            <person name="Submissions S."/>
        </authorList>
    </citation>
    <scope>NUCLEOTIDE SEQUENCE [LARGE SCALE GENOMIC DNA]</scope>
    <source>
        <strain evidence="10">SM117</strain>
    </source>
</reference>
<name>A0A1U6HJS4_9SPHN</name>
<keyword evidence="2" id="KW-0719">Serine esterase</keyword>
<keyword evidence="10" id="KW-1185">Reference proteome</keyword>
<dbReference type="Gene3D" id="3.40.50.1820">
    <property type="entry name" value="alpha/beta hydrolase"/>
    <property type="match status" value="1"/>
</dbReference>
<feature type="signal peptide" evidence="8">
    <location>
        <begin position="1"/>
        <end position="27"/>
    </location>
</feature>
<evidence type="ECO:0000256" key="3">
    <source>
        <dbReference type="ARBA" id="ARBA00022723"/>
    </source>
</evidence>
<dbReference type="Pfam" id="PF07519">
    <property type="entry name" value="Tannase"/>
    <property type="match status" value="2"/>
</dbReference>
<sequence length="527" mass="56607">MGILHTKRILAVAASPCALAFAAPAQATCSDLTDLAIRGGRITSAGIVAKGGFEPPADSGPPPGVTAAAYSGVPAFCRVRMTLTPSSDSDIKSEVWLPLDGWNGRYAGVGNGIWAGSISFAELGRNVARNYATAATDTGHTGNGMTAEWAVDHPEKLVDFGYRAIHVTTVAAKQVIEAFYGRAPQLSLWNACSTGGRQGLMAAHRYPEDFDAISAMAPANPMTDLMTQSMWQGWQPQRFRVRITPAELGLVHAAAVAQCDRLDGVKDGLIGRPQQCSFTPASLQCKPGQEKGCLSAGQVSAIRNMYDGVRATDGTQLLPGWPIGSEMQMAALVMGAEPFPVAMSYFRDLVYRGRDRWDWRASDYRSLTNDARQFGARMLNVPSDGLGPFFARGGKLLLSHGWTDGLIPATNTLRFYRDLYAALPRETAQKQLRLFMAPGMDHCSGGEGPSEFDTLGTIDEWAATGHAPDRITATRPTQLVPFPGQPPIPPRAPMERPLCAYPWVAHYDGDGDPMAAKSYSCGLPDDL</sequence>
<evidence type="ECO:0000313" key="9">
    <source>
        <dbReference type="EMBL" id="SLJ96054.1"/>
    </source>
</evidence>
<organism evidence="9 10">
    <name type="scientific">Novosphingobium mathurense</name>
    <dbReference type="NCBI Taxonomy" id="428990"/>
    <lineage>
        <taxon>Bacteria</taxon>
        <taxon>Pseudomonadati</taxon>
        <taxon>Pseudomonadota</taxon>
        <taxon>Alphaproteobacteria</taxon>
        <taxon>Sphingomonadales</taxon>
        <taxon>Sphingomonadaceae</taxon>
        <taxon>Novosphingobium</taxon>
    </lineage>
</organism>
<keyword evidence="5" id="KW-0378">Hydrolase</keyword>
<proteinExistence type="inferred from homology"/>
<evidence type="ECO:0000256" key="1">
    <source>
        <dbReference type="ARBA" id="ARBA00006249"/>
    </source>
</evidence>
<evidence type="ECO:0000313" key="10">
    <source>
        <dbReference type="Proteomes" id="UP000190989"/>
    </source>
</evidence>
<evidence type="ECO:0000256" key="7">
    <source>
        <dbReference type="ARBA" id="ARBA00023157"/>
    </source>
</evidence>
<keyword evidence="7" id="KW-1015">Disulfide bond</keyword>
<dbReference type="AlphaFoldDB" id="A0A1U6HJS4"/>
<accession>A0A1U6HJS4</accession>
<feature type="chain" id="PRO_5013273373" evidence="8">
    <location>
        <begin position="28"/>
        <end position="527"/>
    </location>
</feature>
<dbReference type="PANTHER" id="PTHR33938">
    <property type="entry name" value="FERULOYL ESTERASE B-RELATED"/>
    <property type="match status" value="1"/>
</dbReference>
<dbReference type="GO" id="GO:0052689">
    <property type="term" value="F:carboxylic ester hydrolase activity"/>
    <property type="evidence" value="ECO:0007669"/>
    <property type="project" value="UniProtKB-KW"/>
</dbReference>
<keyword evidence="6" id="KW-0106">Calcium</keyword>
<dbReference type="SUPFAM" id="SSF53474">
    <property type="entry name" value="alpha/beta-Hydrolases"/>
    <property type="match status" value="1"/>
</dbReference>
<comment type="similarity">
    <text evidence="1">Belongs to the tannase family.</text>
</comment>
<dbReference type="RefSeq" id="WP_079730369.1">
    <property type="nucleotide sequence ID" value="NZ_FVZE01000002.1"/>
</dbReference>
<evidence type="ECO:0000256" key="4">
    <source>
        <dbReference type="ARBA" id="ARBA00022729"/>
    </source>
</evidence>
<dbReference type="PANTHER" id="PTHR33938:SF15">
    <property type="entry name" value="FERULOYL ESTERASE B-RELATED"/>
    <property type="match status" value="1"/>
</dbReference>
<dbReference type="EMBL" id="FVZE01000002">
    <property type="protein sequence ID" value="SLJ96054.1"/>
    <property type="molecule type" value="Genomic_DNA"/>
</dbReference>
<evidence type="ECO:0000256" key="2">
    <source>
        <dbReference type="ARBA" id="ARBA00022487"/>
    </source>
</evidence>
<keyword evidence="4 8" id="KW-0732">Signal</keyword>
<evidence type="ECO:0000256" key="6">
    <source>
        <dbReference type="ARBA" id="ARBA00022837"/>
    </source>
</evidence>